<evidence type="ECO:0000313" key="1">
    <source>
        <dbReference type="EMBL" id="GBP29695.1"/>
    </source>
</evidence>
<name>A0A4C1UTE1_EUMVA</name>
<dbReference type="EMBL" id="BGZK01000223">
    <property type="protein sequence ID" value="GBP29695.1"/>
    <property type="molecule type" value="Genomic_DNA"/>
</dbReference>
<sequence>MAIFGKQYAPQLKPKTSVVTAGNILKASPDRAARQSRFVFVTCYQRNERTLSNFSLSTLLRRPAGGARKALIKHSMAAVTTRPRYHFAVCENSSPFERFMLEGTSLSSRAPCSETPAPAVPFELEAWRVGGET</sequence>
<dbReference type="Proteomes" id="UP000299102">
    <property type="component" value="Unassembled WGS sequence"/>
</dbReference>
<comment type="caution">
    <text evidence="1">The sequence shown here is derived from an EMBL/GenBank/DDBJ whole genome shotgun (WGS) entry which is preliminary data.</text>
</comment>
<accession>A0A4C1UTE1</accession>
<proteinExistence type="predicted"/>
<evidence type="ECO:0000313" key="2">
    <source>
        <dbReference type="Proteomes" id="UP000299102"/>
    </source>
</evidence>
<dbReference type="AlphaFoldDB" id="A0A4C1UTE1"/>
<gene>
    <name evidence="1" type="ORF">EVAR_13618_1</name>
</gene>
<reference evidence="1 2" key="1">
    <citation type="journal article" date="2019" name="Commun. Biol.">
        <title>The bagworm genome reveals a unique fibroin gene that provides high tensile strength.</title>
        <authorList>
            <person name="Kono N."/>
            <person name="Nakamura H."/>
            <person name="Ohtoshi R."/>
            <person name="Tomita M."/>
            <person name="Numata K."/>
            <person name="Arakawa K."/>
        </authorList>
    </citation>
    <scope>NUCLEOTIDE SEQUENCE [LARGE SCALE GENOMIC DNA]</scope>
</reference>
<protein>
    <submittedName>
        <fullName evidence="1">Uncharacterized protein</fullName>
    </submittedName>
</protein>
<organism evidence="1 2">
    <name type="scientific">Eumeta variegata</name>
    <name type="common">Bagworm moth</name>
    <name type="synonym">Eumeta japonica</name>
    <dbReference type="NCBI Taxonomy" id="151549"/>
    <lineage>
        <taxon>Eukaryota</taxon>
        <taxon>Metazoa</taxon>
        <taxon>Ecdysozoa</taxon>
        <taxon>Arthropoda</taxon>
        <taxon>Hexapoda</taxon>
        <taxon>Insecta</taxon>
        <taxon>Pterygota</taxon>
        <taxon>Neoptera</taxon>
        <taxon>Endopterygota</taxon>
        <taxon>Lepidoptera</taxon>
        <taxon>Glossata</taxon>
        <taxon>Ditrysia</taxon>
        <taxon>Tineoidea</taxon>
        <taxon>Psychidae</taxon>
        <taxon>Oiketicinae</taxon>
        <taxon>Eumeta</taxon>
    </lineage>
</organism>
<keyword evidence="2" id="KW-1185">Reference proteome</keyword>